<organism evidence="4 5">
    <name type="scientific">Apteryx mantelli</name>
    <name type="common">North Island brown kiwi</name>
    <dbReference type="NCBI Taxonomy" id="2696672"/>
    <lineage>
        <taxon>Eukaryota</taxon>
        <taxon>Metazoa</taxon>
        <taxon>Chordata</taxon>
        <taxon>Craniata</taxon>
        <taxon>Vertebrata</taxon>
        <taxon>Euteleostomi</taxon>
        <taxon>Archelosauria</taxon>
        <taxon>Archosauria</taxon>
        <taxon>Dinosauria</taxon>
        <taxon>Saurischia</taxon>
        <taxon>Theropoda</taxon>
        <taxon>Coelurosauria</taxon>
        <taxon>Aves</taxon>
        <taxon>Palaeognathae</taxon>
        <taxon>Apterygiformes</taxon>
        <taxon>Apterygidae</taxon>
        <taxon>Apteryx</taxon>
    </lineage>
</organism>
<dbReference type="GeneID" id="106483097"/>
<proteinExistence type="inferred from homology"/>
<dbReference type="RefSeq" id="XP_013796401.2">
    <property type="nucleotide sequence ID" value="XM_013940947.2"/>
</dbReference>
<keyword evidence="5" id="KW-0269">Exonuclease</keyword>
<keyword evidence="2" id="KW-0812">Transmembrane</keyword>
<feature type="domain" description="PLD phosphodiesterase" evidence="3">
    <location>
        <begin position="216"/>
        <end position="243"/>
    </location>
</feature>
<dbReference type="CDD" id="cd09148">
    <property type="entry name" value="PLDc_vPLD4_2"/>
    <property type="match status" value="1"/>
</dbReference>
<dbReference type="GO" id="GO:0005769">
    <property type="term" value="C:early endosome"/>
    <property type="evidence" value="ECO:0007669"/>
    <property type="project" value="UniProtKB-SubCell"/>
</dbReference>
<name>A0A8B7IC09_9AVES</name>
<dbReference type="GO" id="GO:0002244">
    <property type="term" value="P:hematopoietic progenitor cell differentiation"/>
    <property type="evidence" value="ECO:0007669"/>
    <property type="project" value="TreeGrafter"/>
</dbReference>
<dbReference type="Pfam" id="PF13918">
    <property type="entry name" value="PLDc_3"/>
    <property type="match status" value="1"/>
</dbReference>
<dbReference type="GO" id="GO:0032588">
    <property type="term" value="C:trans-Golgi network membrane"/>
    <property type="evidence" value="ECO:0007669"/>
    <property type="project" value="TreeGrafter"/>
</dbReference>
<dbReference type="GO" id="GO:0006629">
    <property type="term" value="P:lipid metabolic process"/>
    <property type="evidence" value="ECO:0007669"/>
    <property type="project" value="UniProtKB-KW"/>
</dbReference>
<protein>
    <submittedName>
        <fullName evidence="5">5'-3' exonuclease PLD4</fullName>
    </submittedName>
</protein>
<evidence type="ECO:0000313" key="4">
    <source>
        <dbReference type="Proteomes" id="UP001652627"/>
    </source>
</evidence>
<dbReference type="SUPFAM" id="SSF56024">
    <property type="entry name" value="Phospholipase D/nuclease"/>
    <property type="match status" value="2"/>
</dbReference>
<sequence length="516" mass="59274">MIVKKALKTSLMFNESSNMKLSANNQKGVKMLPILEAILMLSLVVLMAVYFMEQDIVIDPEGEETVVSIYQEVEEEQILYRDLLGDRITEEDTTNRSNDSCSFELVENIPYDLAFEINSTAAKPLYRAWMSLLDIAQEKIHVASYYWSLTGRDINVNDSSSKQGEDILKRFERLLTENVSVYIAASMPTLASNSTDLDVLAEKGAHVRKINFGHLTRGVLHSKFWIVDMKHIYIGSANMDWRSLSQVKEVGAVIYNCSCLAKDLWKTFSTYWDLGHVNATIPSPWPLNYSTNINKSHPLEVEVNGTLTKVYFSASPHTFCPKGRTYDLFSIISVISEAAKFVYVSVMEYFPTSRFIHPERYWPVIDNALRRVAFNYKVQIRLLVSCWAHTDPAMFHYLKSLRALNNPRINISVNVKLFIVPVLNHTNIPYGRVNHNKYMVTDKVAYIGTSNWSEDYFINTAGVGLIIKQNSTNLQRRQLPIQEQLKKLFERDWNSKYSVNLEDVHGQKDCNWRGRL</sequence>
<dbReference type="GO" id="GO:0045335">
    <property type="term" value="C:phagocytic vesicle"/>
    <property type="evidence" value="ECO:0007669"/>
    <property type="project" value="TreeGrafter"/>
</dbReference>
<comment type="similarity">
    <text evidence="1">Belongs to the phospholipase D family.</text>
</comment>
<dbReference type="PROSITE" id="PS50035">
    <property type="entry name" value="PLD"/>
    <property type="match status" value="2"/>
</dbReference>
<keyword evidence="4" id="KW-1185">Reference proteome</keyword>
<dbReference type="GO" id="GO:0005789">
    <property type="term" value="C:endoplasmic reticulum membrane"/>
    <property type="evidence" value="ECO:0007669"/>
    <property type="project" value="UniProtKB-SubCell"/>
</dbReference>
<dbReference type="GO" id="GO:0045145">
    <property type="term" value="F:single-stranded DNA 5'-3' DNA exonuclease activity"/>
    <property type="evidence" value="ECO:0007669"/>
    <property type="project" value="UniProtKB-ARBA"/>
</dbReference>
<dbReference type="InterPro" id="IPR032803">
    <property type="entry name" value="PLDc_3"/>
</dbReference>
<dbReference type="GO" id="GO:0000139">
    <property type="term" value="C:Golgi membrane"/>
    <property type="evidence" value="ECO:0007669"/>
    <property type="project" value="UniProtKB-SubCell"/>
</dbReference>
<dbReference type="SMART" id="SM00155">
    <property type="entry name" value="PLDc"/>
    <property type="match status" value="2"/>
</dbReference>
<evidence type="ECO:0000313" key="5">
    <source>
        <dbReference type="RefSeq" id="XP_013796401.2"/>
    </source>
</evidence>
<dbReference type="InterPro" id="IPR050874">
    <property type="entry name" value="Diverse_PLD-related"/>
</dbReference>
<dbReference type="CDD" id="cd09145">
    <property type="entry name" value="PLDc_vPLD4_1"/>
    <property type="match status" value="1"/>
</dbReference>
<keyword evidence="5" id="KW-0378">Hydrolase</keyword>
<dbReference type="GO" id="GO:0005764">
    <property type="term" value="C:lysosome"/>
    <property type="evidence" value="ECO:0007669"/>
    <property type="project" value="UniProtKB-SubCell"/>
</dbReference>
<evidence type="ECO:0000256" key="2">
    <source>
        <dbReference type="SAM" id="Phobius"/>
    </source>
</evidence>
<accession>A0A8B7IC09</accession>
<dbReference type="CTD" id="122618"/>
<keyword evidence="5" id="KW-0540">Nuclease</keyword>
<reference evidence="5" key="1">
    <citation type="submission" date="2025-08" db="UniProtKB">
        <authorList>
            <consortium name="RefSeq"/>
        </authorList>
    </citation>
    <scope>IDENTIFICATION</scope>
    <source>
        <tissue evidence="5">Blood</tissue>
    </source>
</reference>
<dbReference type="GO" id="GO:0002376">
    <property type="term" value="P:immune system process"/>
    <property type="evidence" value="ECO:0007669"/>
    <property type="project" value="UniProtKB-KW"/>
</dbReference>
<evidence type="ECO:0000256" key="1">
    <source>
        <dbReference type="ARBA" id="ARBA00008664"/>
    </source>
</evidence>
<feature type="transmembrane region" description="Helical" evidence="2">
    <location>
        <begin position="34"/>
        <end position="52"/>
    </location>
</feature>
<gene>
    <name evidence="5" type="primary">PLD4</name>
</gene>
<dbReference type="Gene3D" id="3.30.870.10">
    <property type="entry name" value="Endonuclease Chain A"/>
    <property type="match status" value="2"/>
</dbReference>
<dbReference type="GO" id="GO:0006909">
    <property type="term" value="P:phagocytosis"/>
    <property type="evidence" value="ECO:0007669"/>
    <property type="project" value="TreeGrafter"/>
</dbReference>
<dbReference type="GO" id="GO:0005634">
    <property type="term" value="C:nucleus"/>
    <property type="evidence" value="ECO:0007669"/>
    <property type="project" value="TreeGrafter"/>
</dbReference>
<keyword evidence="2" id="KW-1133">Transmembrane helix</keyword>
<dbReference type="PANTHER" id="PTHR10185">
    <property type="entry name" value="PHOSPHOLIPASE D - RELATED"/>
    <property type="match status" value="1"/>
</dbReference>
<evidence type="ECO:0000259" key="3">
    <source>
        <dbReference type="PROSITE" id="PS50035"/>
    </source>
</evidence>
<keyword evidence="2" id="KW-0472">Membrane</keyword>
<dbReference type="InterPro" id="IPR001736">
    <property type="entry name" value="PLipase_D/transphosphatidylase"/>
</dbReference>
<dbReference type="Proteomes" id="UP001652627">
    <property type="component" value="Chromosome 4"/>
</dbReference>
<dbReference type="AlphaFoldDB" id="A0A8B7IC09"/>
<dbReference type="OrthoDB" id="1923775at2759"/>
<dbReference type="KEGG" id="aam:106483097"/>
<feature type="domain" description="PLD phosphodiesterase" evidence="3">
    <location>
        <begin position="430"/>
        <end position="456"/>
    </location>
</feature>
<dbReference type="PANTHER" id="PTHR10185:SF8">
    <property type="entry name" value="5'-3' EXONUCLEASE PLD4"/>
    <property type="match status" value="1"/>
</dbReference>
<dbReference type="GO" id="GO:0006954">
    <property type="term" value="P:inflammatory response"/>
    <property type="evidence" value="ECO:0007669"/>
    <property type="project" value="UniProtKB-KW"/>
</dbReference>